<name>A0A383WPM3_TETOB</name>
<organism evidence="1 2">
    <name type="scientific">Tetradesmus obliquus</name>
    <name type="common">Green alga</name>
    <name type="synonym">Acutodesmus obliquus</name>
    <dbReference type="NCBI Taxonomy" id="3088"/>
    <lineage>
        <taxon>Eukaryota</taxon>
        <taxon>Viridiplantae</taxon>
        <taxon>Chlorophyta</taxon>
        <taxon>core chlorophytes</taxon>
        <taxon>Chlorophyceae</taxon>
        <taxon>CS clade</taxon>
        <taxon>Sphaeropleales</taxon>
        <taxon>Scenedesmaceae</taxon>
        <taxon>Tetradesmus</taxon>
    </lineage>
</organism>
<dbReference type="Proteomes" id="UP000256970">
    <property type="component" value="Unassembled WGS sequence"/>
</dbReference>
<evidence type="ECO:0000313" key="1">
    <source>
        <dbReference type="EMBL" id="SZX79114.1"/>
    </source>
</evidence>
<keyword evidence="2" id="KW-1185">Reference proteome</keyword>
<sequence>MYTARQYVQAQGDGAAAAAAIAALAQLVRVRQLSKFALRCSALRDGDRELLGSYDTQLMCLCLERGMVTATEEDAELRREWSKGAPASWQLGPRQIRAPEDGALLQWRLSLERLQQACRGSFAQQRAVFLHSPNSPPFGGVAWRMMLECYQRDGVTVIGLRVAPVGLPAIAPVQFKFSVAWLGSKATIRSPESAPQHACELDFGLQPMAGDGWDAKAWAAARLPTTGETLLELWMHSVY</sequence>
<gene>
    <name evidence="1" type="ORF">BQ4739_LOCUS19402</name>
</gene>
<reference evidence="1 2" key="1">
    <citation type="submission" date="2016-10" db="EMBL/GenBank/DDBJ databases">
        <authorList>
            <person name="Cai Z."/>
        </authorList>
    </citation>
    <scope>NUCLEOTIDE SEQUENCE [LARGE SCALE GENOMIC DNA]</scope>
</reference>
<protein>
    <submittedName>
        <fullName evidence="1">Uncharacterized protein</fullName>
    </submittedName>
</protein>
<dbReference type="AlphaFoldDB" id="A0A383WPM3"/>
<evidence type="ECO:0000313" key="2">
    <source>
        <dbReference type="Proteomes" id="UP000256970"/>
    </source>
</evidence>
<dbReference type="EMBL" id="FNXT01001351">
    <property type="protein sequence ID" value="SZX79114.1"/>
    <property type="molecule type" value="Genomic_DNA"/>
</dbReference>
<proteinExistence type="predicted"/>
<accession>A0A383WPM3</accession>